<name>A0AAN8PHT3_POLSC</name>
<dbReference type="EMBL" id="JAWJWE010000007">
    <property type="protein sequence ID" value="KAK6632589.1"/>
    <property type="molecule type" value="Genomic_DNA"/>
</dbReference>
<keyword evidence="1" id="KW-0175">Coiled coil</keyword>
<gene>
    <name evidence="2" type="ORF">RUM43_013357</name>
</gene>
<evidence type="ECO:0000313" key="2">
    <source>
        <dbReference type="EMBL" id="KAK6632589.1"/>
    </source>
</evidence>
<organism evidence="2 3">
    <name type="scientific">Polyplax serrata</name>
    <name type="common">Common mouse louse</name>
    <dbReference type="NCBI Taxonomy" id="468196"/>
    <lineage>
        <taxon>Eukaryota</taxon>
        <taxon>Metazoa</taxon>
        <taxon>Ecdysozoa</taxon>
        <taxon>Arthropoda</taxon>
        <taxon>Hexapoda</taxon>
        <taxon>Insecta</taxon>
        <taxon>Pterygota</taxon>
        <taxon>Neoptera</taxon>
        <taxon>Paraneoptera</taxon>
        <taxon>Psocodea</taxon>
        <taxon>Troctomorpha</taxon>
        <taxon>Phthiraptera</taxon>
        <taxon>Anoplura</taxon>
        <taxon>Polyplacidae</taxon>
        <taxon>Polyplax</taxon>
    </lineage>
</organism>
<proteinExistence type="predicted"/>
<sequence>MAEFYSLRLKERKKKEIEERKLLRQQRKEAEEFVFKLAERSPLTIEHQDEFQCCDYPSEKILKQILQK</sequence>
<dbReference type="Proteomes" id="UP001372834">
    <property type="component" value="Unassembled WGS sequence"/>
</dbReference>
<accession>A0AAN8PHT3</accession>
<evidence type="ECO:0000313" key="3">
    <source>
        <dbReference type="Proteomes" id="UP001372834"/>
    </source>
</evidence>
<comment type="caution">
    <text evidence="2">The sequence shown here is derived from an EMBL/GenBank/DDBJ whole genome shotgun (WGS) entry which is preliminary data.</text>
</comment>
<evidence type="ECO:0000256" key="1">
    <source>
        <dbReference type="SAM" id="Coils"/>
    </source>
</evidence>
<dbReference type="AlphaFoldDB" id="A0AAN8PHT3"/>
<protein>
    <submittedName>
        <fullName evidence="2">Uncharacterized protein</fullName>
    </submittedName>
</protein>
<reference evidence="2 3" key="1">
    <citation type="submission" date="2023-10" db="EMBL/GenBank/DDBJ databases">
        <title>Genomes of two closely related lineages of the louse Polyplax serrata with different host specificities.</title>
        <authorList>
            <person name="Martinu J."/>
            <person name="Tarabai H."/>
            <person name="Stefka J."/>
            <person name="Hypsa V."/>
        </authorList>
    </citation>
    <scope>NUCLEOTIDE SEQUENCE [LARGE SCALE GENOMIC DNA]</scope>
    <source>
        <strain evidence="2">HR10_N</strain>
    </source>
</reference>
<feature type="coiled-coil region" evidence="1">
    <location>
        <begin position="6"/>
        <end position="33"/>
    </location>
</feature>